<name>A0A9W6LLQ8_9FUSO</name>
<dbReference type="GO" id="GO:0016779">
    <property type="term" value="F:nucleotidyltransferase activity"/>
    <property type="evidence" value="ECO:0007669"/>
    <property type="project" value="UniProtKB-ARBA"/>
</dbReference>
<dbReference type="AlphaFoldDB" id="A0A9W6LLQ8"/>
<reference evidence="2" key="1">
    <citation type="submission" date="2022-12" db="EMBL/GenBank/DDBJ databases">
        <title>Reference genome sequencing for broad-spectrum identification of bacterial and archaeal isolates by mass spectrometry.</title>
        <authorList>
            <person name="Sekiguchi Y."/>
            <person name="Tourlousse D.M."/>
        </authorList>
    </citation>
    <scope>NUCLEOTIDE SEQUENCE</scope>
    <source>
        <strain evidence="2">10succ1</strain>
    </source>
</reference>
<dbReference type="EMBL" id="BSDY01000001">
    <property type="protein sequence ID" value="GLI54633.1"/>
    <property type="molecule type" value="Genomic_DNA"/>
</dbReference>
<dbReference type="InterPro" id="IPR017587">
    <property type="entry name" value="YqeC"/>
</dbReference>
<dbReference type="Pfam" id="PF12804">
    <property type="entry name" value="NTP_transf_3"/>
    <property type="match status" value="1"/>
</dbReference>
<evidence type="ECO:0000313" key="3">
    <source>
        <dbReference type="Proteomes" id="UP001144471"/>
    </source>
</evidence>
<dbReference type="Gene3D" id="3.40.50.300">
    <property type="entry name" value="P-loop containing nucleotide triphosphate hydrolases"/>
    <property type="match status" value="1"/>
</dbReference>
<dbReference type="Proteomes" id="UP001144471">
    <property type="component" value="Unassembled WGS sequence"/>
</dbReference>
<sequence>MFKDTFKIKRGDVVAITGGGGKTSLMFHLAEELSRFGRVLVTTTTKIYKPSEEEYEKLIVGDEVFSGGRKNISVAAREVVGGKLHGFTCQELEEFLPEYEYVLVEADGAKMKQMKGWRADEPVIPPCATKVIGVANIKSLGKKATQENVHRLDTFLQMVNMKVGEEINLEVFGRYLQRGDFFKGCNGEKILFLNGVEEDFEKIAALRLGKYVENLFFGSIKEKSISRYKRVDAVVMASGFSKRFGEEDKLLKKIGGVPVVEHLFKTLEKLPLESAVVVGRNLELEKLCQKYGYTYIENTRAHLGQTESIKAGLKATYGEGTIFLTGDQPLIKEESLLKLLLAFQRNNLITRSVSEGVPSSPVIFPGKYRKDLMNLTGDMGGRKVIREAGRITEVEFSDKDEFMDIDTVEDLLRAEKIMAEREKTNLGIKIAKS</sequence>
<organism evidence="2 3">
    <name type="scientific">Propionigenium maris DSM 9537</name>
    <dbReference type="NCBI Taxonomy" id="1123000"/>
    <lineage>
        <taxon>Bacteria</taxon>
        <taxon>Fusobacteriati</taxon>
        <taxon>Fusobacteriota</taxon>
        <taxon>Fusobacteriia</taxon>
        <taxon>Fusobacteriales</taxon>
        <taxon>Fusobacteriaceae</taxon>
        <taxon>Propionigenium</taxon>
    </lineage>
</organism>
<dbReference type="Pfam" id="PF19842">
    <property type="entry name" value="YqeC"/>
    <property type="match status" value="1"/>
</dbReference>
<dbReference type="PANTHER" id="PTHR43777">
    <property type="entry name" value="MOLYBDENUM COFACTOR CYTIDYLYLTRANSFERASE"/>
    <property type="match status" value="1"/>
</dbReference>
<dbReference type="Gene3D" id="3.90.550.10">
    <property type="entry name" value="Spore Coat Polysaccharide Biosynthesis Protein SpsA, Chain A"/>
    <property type="match status" value="1"/>
</dbReference>
<dbReference type="NCBIfam" id="TIGR03172">
    <property type="entry name" value="selenium cofactor biosynthesis protein YqeC"/>
    <property type="match status" value="1"/>
</dbReference>
<dbReference type="PANTHER" id="PTHR43777:SF1">
    <property type="entry name" value="MOLYBDENUM COFACTOR CYTIDYLYLTRANSFERASE"/>
    <property type="match status" value="1"/>
</dbReference>
<dbReference type="InterPro" id="IPR025877">
    <property type="entry name" value="MobA-like_NTP_Trfase"/>
</dbReference>
<evidence type="ECO:0000313" key="2">
    <source>
        <dbReference type="EMBL" id="GLI54633.1"/>
    </source>
</evidence>
<dbReference type="InterPro" id="IPR029044">
    <property type="entry name" value="Nucleotide-diphossugar_trans"/>
</dbReference>
<gene>
    <name evidence="2" type="ORF">PM10SUCC1_01480</name>
</gene>
<dbReference type="InterPro" id="IPR027417">
    <property type="entry name" value="P-loop_NTPase"/>
</dbReference>
<protein>
    <recommendedName>
        <fullName evidence="1">MobA-like NTP transferase domain-containing protein</fullName>
    </recommendedName>
</protein>
<dbReference type="CDD" id="cd04182">
    <property type="entry name" value="GT_2_like_f"/>
    <property type="match status" value="1"/>
</dbReference>
<keyword evidence="3" id="KW-1185">Reference proteome</keyword>
<dbReference type="SUPFAM" id="SSF53448">
    <property type="entry name" value="Nucleotide-diphospho-sugar transferases"/>
    <property type="match status" value="1"/>
</dbReference>
<accession>A0A9W6LLQ8</accession>
<evidence type="ECO:0000259" key="1">
    <source>
        <dbReference type="Pfam" id="PF12804"/>
    </source>
</evidence>
<proteinExistence type="predicted"/>
<comment type="caution">
    <text evidence="2">The sequence shown here is derived from an EMBL/GenBank/DDBJ whole genome shotgun (WGS) entry which is preliminary data.</text>
</comment>
<dbReference type="RefSeq" id="WP_281832422.1">
    <property type="nucleotide sequence ID" value="NZ_BSDY01000001.1"/>
</dbReference>
<feature type="domain" description="MobA-like NTP transferase" evidence="1">
    <location>
        <begin position="233"/>
        <end position="388"/>
    </location>
</feature>